<dbReference type="RefSeq" id="WP_025331164.1">
    <property type="nucleotide sequence ID" value="NZ_CP132374.1"/>
</dbReference>
<dbReference type="GeneID" id="32537510"/>
<protein>
    <submittedName>
        <fullName evidence="2">Phage holin family protein</fullName>
    </submittedName>
</protein>
<keyword evidence="1" id="KW-1133">Transmembrane helix</keyword>
<dbReference type="EMBL" id="CP132375">
    <property type="protein sequence ID" value="WLS98078.1"/>
    <property type="molecule type" value="Genomic_DNA"/>
</dbReference>
<reference evidence="2 3" key="1">
    <citation type="submission" date="2023-08" db="EMBL/GenBank/DDBJ databases">
        <title>Complete genome sequences of 12 bacterial strains from the honey bee gut, resolved with long-read nanopore sequencing.</title>
        <authorList>
            <person name="Kwong W.K."/>
            <person name="Acheampong S."/>
            <person name="Polat M.F."/>
        </authorList>
    </citation>
    <scope>NUCLEOTIDE SEQUENCE [LARGE SCALE GENOMIC DNA]</scope>
    <source>
        <strain evidence="3">wkB9</strain>
    </source>
</reference>
<dbReference type="Pfam" id="PF07332">
    <property type="entry name" value="Phage_holin_3_6"/>
    <property type="match status" value="1"/>
</dbReference>
<keyword evidence="1" id="KW-0472">Membrane</keyword>
<sequence>MSIGNLGRDLRQLKIWLTYGTELLWIRLRMLRLDAIAQLQSIIVLMVLVVLAGVMFFLGFISLLFGLNTVLSPQAKVWVFFGLAILFLLLILLLTILIIKLLRKQSQFMTKTLDAMSEDLSYLRHTGKHEANGEHRRP</sequence>
<dbReference type="InterPro" id="IPR009937">
    <property type="entry name" value="Phage_holin_3_6"/>
</dbReference>
<proteinExistence type="predicted"/>
<feature type="transmembrane region" description="Helical" evidence="1">
    <location>
        <begin position="77"/>
        <end position="102"/>
    </location>
</feature>
<name>A0ABD7Z2S1_9NEIS</name>
<gene>
    <name evidence="2" type="ORF">RAM05_09530</name>
</gene>
<evidence type="ECO:0000313" key="2">
    <source>
        <dbReference type="EMBL" id="WLS98078.1"/>
    </source>
</evidence>
<keyword evidence="1" id="KW-0812">Transmembrane</keyword>
<feature type="transmembrane region" description="Helical" evidence="1">
    <location>
        <begin position="42"/>
        <end position="65"/>
    </location>
</feature>
<accession>A0ABD7Z2S1</accession>
<evidence type="ECO:0000256" key="1">
    <source>
        <dbReference type="SAM" id="Phobius"/>
    </source>
</evidence>
<organism evidence="2 3">
    <name type="scientific">Snodgrassella alvi</name>
    <dbReference type="NCBI Taxonomy" id="1196083"/>
    <lineage>
        <taxon>Bacteria</taxon>
        <taxon>Pseudomonadati</taxon>
        <taxon>Pseudomonadota</taxon>
        <taxon>Betaproteobacteria</taxon>
        <taxon>Neisseriales</taxon>
        <taxon>Neisseriaceae</taxon>
        <taxon>Snodgrassella</taxon>
    </lineage>
</organism>
<dbReference type="AlphaFoldDB" id="A0ABD7Z2S1"/>
<evidence type="ECO:0000313" key="3">
    <source>
        <dbReference type="Proteomes" id="UP001229773"/>
    </source>
</evidence>
<dbReference type="Proteomes" id="UP001229773">
    <property type="component" value="Chromosome"/>
</dbReference>